<reference evidence="1 2" key="1">
    <citation type="journal article" date="2021" name="J. Hered.">
        <title>A chromosome-level genome assembly of the parasitoid wasp, Cotesia glomerata (Hymenoptera: Braconidae).</title>
        <authorList>
            <person name="Pinto B.J."/>
            <person name="Weis J.J."/>
            <person name="Gamble T."/>
            <person name="Ode P.J."/>
            <person name="Paul R."/>
            <person name="Zaspel J.M."/>
        </authorList>
    </citation>
    <scope>NUCLEOTIDE SEQUENCE [LARGE SCALE GENOMIC DNA]</scope>
    <source>
        <strain evidence="1">CgM1</strain>
    </source>
</reference>
<dbReference type="AlphaFoldDB" id="A0AAV7IEK1"/>
<gene>
    <name evidence="1" type="ORF">KQX54_017310</name>
</gene>
<protein>
    <submittedName>
        <fullName evidence="1">Uncharacterized protein</fullName>
    </submittedName>
</protein>
<organism evidence="1 2">
    <name type="scientific">Cotesia glomerata</name>
    <name type="common">Lepidopteran parasitic wasp</name>
    <name type="synonym">Apanteles glomeratus</name>
    <dbReference type="NCBI Taxonomy" id="32391"/>
    <lineage>
        <taxon>Eukaryota</taxon>
        <taxon>Metazoa</taxon>
        <taxon>Ecdysozoa</taxon>
        <taxon>Arthropoda</taxon>
        <taxon>Hexapoda</taxon>
        <taxon>Insecta</taxon>
        <taxon>Pterygota</taxon>
        <taxon>Neoptera</taxon>
        <taxon>Endopterygota</taxon>
        <taxon>Hymenoptera</taxon>
        <taxon>Apocrita</taxon>
        <taxon>Ichneumonoidea</taxon>
        <taxon>Braconidae</taxon>
        <taxon>Microgastrinae</taxon>
        <taxon>Cotesia</taxon>
    </lineage>
</organism>
<evidence type="ECO:0000313" key="1">
    <source>
        <dbReference type="EMBL" id="KAH0550078.1"/>
    </source>
</evidence>
<sequence length="167" mass="18791">MESTIKPAGSCTRPWDKLITASLIHDSAEYSHTKHASWNVHVPGYLSDTWIISGVINDYRSPSYGKMPRYKSINNFTRLFSDYDYDYRLEGVRSGYVLVQAILDTDLPMIRESTTDDLPHDSIIARGPRDSISPCCAVFCCIAGDLSCRPADTTISVSWRSNCWGQQ</sequence>
<name>A0AAV7IEK1_COTGL</name>
<dbReference type="Proteomes" id="UP000826195">
    <property type="component" value="Unassembled WGS sequence"/>
</dbReference>
<dbReference type="EMBL" id="JAHXZJ010001864">
    <property type="protein sequence ID" value="KAH0550078.1"/>
    <property type="molecule type" value="Genomic_DNA"/>
</dbReference>
<keyword evidence="2" id="KW-1185">Reference proteome</keyword>
<evidence type="ECO:0000313" key="2">
    <source>
        <dbReference type="Proteomes" id="UP000826195"/>
    </source>
</evidence>
<proteinExistence type="predicted"/>
<accession>A0AAV7IEK1</accession>
<comment type="caution">
    <text evidence="1">The sequence shown here is derived from an EMBL/GenBank/DDBJ whole genome shotgun (WGS) entry which is preliminary data.</text>
</comment>